<reference evidence="6" key="1">
    <citation type="submission" date="2021-01" db="EMBL/GenBank/DDBJ databases">
        <authorList>
            <person name="Corre E."/>
            <person name="Pelletier E."/>
            <person name="Niang G."/>
            <person name="Scheremetjew M."/>
            <person name="Finn R."/>
            <person name="Kale V."/>
            <person name="Holt S."/>
            <person name="Cochrane G."/>
            <person name="Meng A."/>
            <person name="Brown T."/>
            <person name="Cohen L."/>
        </authorList>
    </citation>
    <scope>NUCLEOTIDE SEQUENCE</scope>
    <source>
        <strain evidence="6">CCMP1320</strain>
    </source>
</reference>
<dbReference type="PANTHER" id="PTHR47313">
    <property type="entry name" value="RIBOSOMAL RNA LARGE SUBUNIT METHYLTRANSFERASE K/L"/>
    <property type="match status" value="1"/>
</dbReference>
<dbReference type="Pfam" id="PF01170">
    <property type="entry name" value="UPF0020"/>
    <property type="match status" value="1"/>
</dbReference>
<dbReference type="CDD" id="cd11715">
    <property type="entry name" value="THUMP_AdoMetMT"/>
    <property type="match status" value="1"/>
</dbReference>
<evidence type="ECO:0000259" key="5">
    <source>
        <dbReference type="Pfam" id="PF22020"/>
    </source>
</evidence>
<evidence type="ECO:0000256" key="2">
    <source>
        <dbReference type="ARBA" id="ARBA00022679"/>
    </source>
</evidence>
<dbReference type="Gene3D" id="3.30.2130.30">
    <property type="match status" value="1"/>
</dbReference>
<feature type="region of interest" description="Disordered" evidence="3">
    <location>
        <begin position="408"/>
        <end position="446"/>
    </location>
</feature>
<dbReference type="SUPFAM" id="SSF53335">
    <property type="entry name" value="S-adenosyl-L-methionine-dependent methyltransferases"/>
    <property type="match status" value="1"/>
</dbReference>
<dbReference type="InterPro" id="IPR054170">
    <property type="entry name" value="RlmL_1st"/>
</dbReference>
<evidence type="ECO:0000313" key="6">
    <source>
        <dbReference type="EMBL" id="CAE0496961.1"/>
    </source>
</evidence>
<gene>
    <name evidence="6" type="ORF">DTER00134_LOCUS12034</name>
</gene>
<organism evidence="6">
    <name type="scientific">Dunaliella tertiolecta</name>
    <name type="common">Green alga</name>
    <dbReference type="NCBI Taxonomy" id="3047"/>
    <lineage>
        <taxon>Eukaryota</taxon>
        <taxon>Viridiplantae</taxon>
        <taxon>Chlorophyta</taxon>
        <taxon>core chlorophytes</taxon>
        <taxon>Chlorophyceae</taxon>
        <taxon>CS clade</taxon>
        <taxon>Chlamydomonadales</taxon>
        <taxon>Dunaliellaceae</taxon>
        <taxon>Dunaliella</taxon>
    </lineage>
</organism>
<evidence type="ECO:0000259" key="4">
    <source>
        <dbReference type="Pfam" id="PF01170"/>
    </source>
</evidence>
<dbReference type="PANTHER" id="PTHR47313:SF1">
    <property type="entry name" value="RIBOSOMAL RNA LARGE SUBUNIT METHYLTRANSFERASE K_L"/>
    <property type="match status" value="1"/>
</dbReference>
<dbReference type="Gene3D" id="3.40.50.150">
    <property type="entry name" value="Vaccinia Virus protein VP39"/>
    <property type="match status" value="1"/>
</dbReference>
<feature type="compositionally biased region" description="Basic and acidic residues" evidence="3">
    <location>
        <begin position="425"/>
        <end position="446"/>
    </location>
</feature>
<proteinExistence type="predicted"/>
<evidence type="ECO:0000256" key="3">
    <source>
        <dbReference type="SAM" id="MobiDB-lite"/>
    </source>
</evidence>
<dbReference type="InterPro" id="IPR029063">
    <property type="entry name" value="SAM-dependent_MTases_sf"/>
</dbReference>
<dbReference type="GO" id="GO:0008168">
    <property type="term" value="F:methyltransferase activity"/>
    <property type="evidence" value="ECO:0007669"/>
    <property type="project" value="UniProtKB-KW"/>
</dbReference>
<evidence type="ECO:0000256" key="1">
    <source>
        <dbReference type="ARBA" id="ARBA00022603"/>
    </source>
</evidence>
<dbReference type="Pfam" id="PF22020">
    <property type="entry name" value="RlmL_1st"/>
    <property type="match status" value="1"/>
</dbReference>
<dbReference type="GO" id="GO:0032259">
    <property type="term" value="P:methylation"/>
    <property type="evidence" value="ECO:0007669"/>
    <property type="project" value="UniProtKB-KW"/>
</dbReference>
<name>A0A7S3QYK2_DUNTE</name>
<feature type="domain" description="Ribosomal RNA large subunit methyltransferase K/L-like methyltransferase" evidence="4">
    <location>
        <begin position="250"/>
        <end position="409"/>
    </location>
</feature>
<feature type="domain" description="RlmL ferredoxin-like" evidence="5">
    <location>
        <begin position="84"/>
        <end position="137"/>
    </location>
</feature>
<dbReference type="GO" id="GO:0043527">
    <property type="term" value="C:tRNA methyltransferase complex"/>
    <property type="evidence" value="ECO:0007669"/>
    <property type="project" value="UniProtKB-ARBA"/>
</dbReference>
<protein>
    <submittedName>
        <fullName evidence="6">Uncharacterized protein</fullName>
    </submittedName>
</protein>
<dbReference type="AlphaFoldDB" id="A0A7S3QYK2"/>
<dbReference type="EMBL" id="HBIP01020268">
    <property type="protein sequence ID" value="CAE0496961.1"/>
    <property type="molecule type" value="Transcribed_RNA"/>
</dbReference>
<dbReference type="InterPro" id="IPR000241">
    <property type="entry name" value="RlmKL-like_Mtase"/>
</dbReference>
<accession>A0A7S3QYK2</accession>
<keyword evidence="2" id="KW-0808">Transferase</keyword>
<keyword evidence="1" id="KW-0489">Methyltransferase</keyword>
<sequence>MQSCSRQPALNTQVSPFRQSTLAPGLLRLNPHLDCSIPFKHAQRMDCSMPLKHARKALQGAAASHNTATVSASRAPAQQECCYFITCHPGLEEAVEMELTKIGIKRMRRGRAGVKFKGSLLDGYRVVLWTRVGIRVLMLLAEEMLDPGLSGGDGLYDLVRSCGVDWAELIPPGSTFSIEPRLWSCTNITSTRLLWQRVKDAVRDDVSDARNERLQPPLPGSLADVPLYVAAFEDCISIYRDLSGLSLHRRGYREKMHKSALNESAAAGILTIAGWGSLCSQEGVTLVDPMCGSATFLLEAAHIAHNRAPGLSRPQDSWPLRSWPDFDASAWRLAREEAQDLATPKWNGALLGNDAHAGAIALAKQDAQAAGLPGSCLHLHHGSCESWQLPCGPPSLVVTNPPWGLRLGEMTGTAAGRPGSRRPGRPAEGHGRRDAESFWGAREDNDRDIQAMSASGRSDGLEDSWRALGTFLKSQCGGTDAYILSGNKQAFNHLWMKPSQKWKASIGGVDVQLHCYHVLPPKQKPAREAPLTKFG</sequence>